<sequence length="195" mass="22104">MSGFYRPGFGRPGDIVPLAEISERLLIQRDNLWNLYRITGIEPLQPSAALVLNFGAIAVGVPITDRTLQTPLELGDFELGQFRMRPLDNIRIRVYQPRAVTKYASKRVVSTVDLHSRITDRCGHLTEIYSYKDEYPFVDVTNPTDYNLLIARVLFWGFRYKVQKLEVFPLEKLVEVPGPYTAIMGEALVRGGGEG</sequence>
<organism evidence="1">
    <name type="scientific">marine sediment metagenome</name>
    <dbReference type="NCBI Taxonomy" id="412755"/>
    <lineage>
        <taxon>unclassified sequences</taxon>
        <taxon>metagenomes</taxon>
        <taxon>ecological metagenomes</taxon>
    </lineage>
</organism>
<proteinExistence type="predicted"/>
<accession>A0A0F9H2N1</accession>
<dbReference type="EMBL" id="LAZR01016256">
    <property type="protein sequence ID" value="KKM05290.1"/>
    <property type="molecule type" value="Genomic_DNA"/>
</dbReference>
<reference evidence="1" key="1">
    <citation type="journal article" date="2015" name="Nature">
        <title>Complex archaea that bridge the gap between prokaryotes and eukaryotes.</title>
        <authorList>
            <person name="Spang A."/>
            <person name="Saw J.H."/>
            <person name="Jorgensen S.L."/>
            <person name="Zaremba-Niedzwiedzka K."/>
            <person name="Martijn J."/>
            <person name="Lind A.E."/>
            <person name="van Eijk R."/>
            <person name="Schleper C."/>
            <person name="Guy L."/>
            <person name="Ettema T.J."/>
        </authorList>
    </citation>
    <scope>NUCLEOTIDE SEQUENCE</scope>
</reference>
<name>A0A0F9H2N1_9ZZZZ</name>
<dbReference type="AlphaFoldDB" id="A0A0F9H2N1"/>
<gene>
    <name evidence="1" type="ORF">LCGC14_1755670</name>
</gene>
<comment type="caution">
    <text evidence="1">The sequence shown here is derived from an EMBL/GenBank/DDBJ whole genome shotgun (WGS) entry which is preliminary data.</text>
</comment>
<evidence type="ECO:0000313" key="1">
    <source>
        <dbReference type="EMBL" id="KKM05290.1"/>
    </source>
</evidence>
<protein>
    <submittedName>
        <fullName evidence="1">Uncharacterized protein</fullName>
    </submittedName>
</protein>